<dbReference type="InterPro" id="IPR039421">
    <property type="entry name" value="Type_1_exporter"/>
</dbReference>
<dbReference type="Pfam" id="PF00664">
    <property type="entry name" value="ABC_membrane"/>
    <property type="match status" value="1"/>
</dbReference>
<accession>A0A347ZU28</accession>
<sequence>MVQKNMGTVDFDLKEAISSNRLVGLWRLMRGYQLDYTFATIMQGLSAASKTATYLLLSYFVDNYFLASTGKFPVWTIAVAFVAFAGLQGYFTFLSGKHAAKTAEGTVERLRNYLFDHIQHLPFSYHGATDTGELIQRCTSDVDALRRFYNDQAIGVGRIVLLFVVNFIALLRLNTRLALLSVIAVPIVVVTSIYFFKKVSKAYEAYQEQDAILSTTLQENLSGVRVVKAFARQTHEIEKFEQTNWEKFKRGKHLLTIHSLFWPISDTICGMQMLAGFLLGALMAIRGEISVGNYLAYAGLIVWIIYPLRGLGRLIVEMSNGLVSYDRVFKIIKETREPLDDGDYHPAADLDGEVIFNHVNFEYNQHEQVLHDINFKIEAGKVVALLGSTGSGKTTLVNLLPRFSDYTSGEILLDGIDLCRYSRRYLRSQIGIVEQEPFLFSRSIRENITYGVGRDVPEEEVEQAAKMAAVHDVILSFPEGYRTLVGERGVTLSGGQKQRIAIARTLLKNPCILILDDSTSSVDTETEAQIRAAMQSLMRDRTTFVIAHRIQSIMNADLILVMEDGRIIQHGTHESLLRVPGVYQQIYNIQTRIETELEQELSSAS</sequence>
<keyword evidence="7 9" id="KW-1133">Transmembrane helix</keyword>
<dbReference type="PROSITE" id="PS00211">
    <property type="entry name" value="ABC_TRANSPORTER_1"/>
    <property type="match status" value="1"/>
</dbReference>
<dbReference type="EMBL" id="QUMS01000001">
    <property type="protein sequence ID" value="REG10607.1"/>
    <property type="molecule type" value="Genomic_DNA"/>
</dbReference>
<dbReference type="InterPro" id="IPR017871">
    <property type="entry name" value="ABC_transporter-like_CS"/>
</dbReference>
<dbReference type="PANTHER" id="PTHR43394">
    <property type="entry name" value="ATP-DEPENDENT PERMEASE MDL1, MITOCHONDRIAL"/>
    <property type="match status" value="1"/>
</dbReference>
<evidence type="ECO:0000256" key="8">
    <source>
        <dbReference type="ARBA" id="ARBA00023136"/>
    </source>
</evidence>
<keyword evidence="5" id="KW-0547">Nucleotide-binding</keyword>
<dbReference type="GO" id="GO:0016887">
    <property type="term" value="F:ATP hydrolysis activity"/>
    <property type="evidence" value="ECO:0007669"/>
    <property type="project" value="InterPro"/>
</dbReference>
<dbReference type="InterPro" id="IPR036640">
    <property type="entry name" value="ABC1_TM_sf"/>
</dbReference>
<feature type="transmembrane region" description="Helical" evidence="9">
    <location>
        <begin position="260"/>
        <end position="285"/>
    </location>
</feature>
<keyword evidence="6 12" id="KW-0067">ATP-binding</keyword>
<gene>
    <name evidence="12" type="ORF">DFR64_0466</name>
</gene>
<feature type="domain" description="ABC transporter" evidence="10">
    <location>
        <begin position="354"/>
        <end position="589"/>
    </location>
</feature>
<name>A0A347ZU28_9CHLR</name>
<dbReference type="GO" id="GO:0015421">
    <property type="term" value="F:ABC-type oligopeptide transporter activity"/>
    <property type="evidence" value="ECO:0007669"/>
    <property type="project" value="TreeGrafter"/>
</dbReference>
<evidence type="ECO:0000256" key="9">
    <source>
        <dbReference type="SAM" id="Phobius"/>
    </source>
</evidence>
<dbReference type="InterPro" id="IPR003593">
    <property type="entry name" value="AAA+_ATPase"/>
</dbReference>
<dbReference type="CDD" id="cd18542">
    <property type="entry name" value="ABC_6TM_YknU_like"/>
    <property type="match status" value="1"/>
</dbReference>
<evidence type="ECO:0000259" key="11">
    <source>
        <dbReference type="PROSITE" id="PS50929"/>
    </source>
</evidence>
<keyword evidence="2" id="KW-0813">Transport</keyword>
<keyword evidence="3" id="KW-1003">Cell membrane</keyword>
<evidence type="ECO:0000313" key="12">
    <source>
        <dbReference type="EMBL" id="REG10607.1"/>
    </source>
</evidence>
<proteinExistence type="predicted"/>
<evidence type="ECO:0000256" key="7">
    <source>
        <dbReference type="ARBA" id="ARBA00022989"/>
    </source>
</evidence>
<dbReference type="GO" id="GO:0005524">
    <property type="term" value="F:ATP binding"/>
    <property type="evidence" value="ECO:0007669"/>
    <property type="project" value="UniProtKB-KW"/>
</dbReference>
<feature type="transmembrane region" description="Helical" evidence="9">
    <location>
        <begin position="72"/>
        <end position="93"/>
    </location>
</feature>
<keyword evidence="13" id="KW-1185">Reference proteome</keyword>
<dbReference type="AlphaFoldDB" id="A0A347ZU28"/>
<dbReference type="Gene3D" id="3.40.50.300">
    <property type="entry name" value="P-loop containing nucleotide triphosphate hydrolases"/>
    <property type="match status" value="1"/>
</dbReference>
<evidence type="ECO:0000313" key="13">
    <source>
        <dbReference type="Proteomes" id="UP000256388"/>
    </source>
</evidence>
<dbReference type="InterPro" id="IPR027417">
    <property type="entry name" value="P-loop_NTPase"/>
</dbReference>
<evidence type="ECO:0000259" key="10">
    <source>
        <dbReference type="PROSITE" id="PS50893"/>
    </source>
</evidence>
<dbReference type="Pfam" id="PF00005">
    <property type="entry name" value="ABC_tran"/>
    <property type="match status" value="1"/>
</dbReference>
<feature type="transmembrane region" description="Helical" evidence="9">
    <location>
        <begin position="291"/>
        <end position="308"/>
    </location>
</feature>
<dbReference type="InterPro" id="IPR011527">
    <property type="entry name" value="ABC1_TM_dom"/>
</dbReference>
<evidence type="ECO:0000256" key="3">
    <source>
        <dbReference type="ARBA" id="ARBA00022475"/>
    </source>
</evidence>
<protein>
    <submittedName>
        <fullName evidence="12">ATP-binding cassette subfamily B protein</fullName>
    </submittedName>
</protein>
<keyword evidence="8 9" id="KW-0472">Membrane</keyword>
<evidence type="ECO:0000256" key="5">
    <source>
        <dbReference type="ARBA" id="ARBA00022741"/>
    </source>
</evidence>
<dbReference type="RefSeq" id="WP_232528592.1">
    <property type="nucleotide sequence ID" value="NZ_AP018437.1"/>
</dbReference>
<dbReference type="Gene3D" id="1.20.1560.10">
    <property type="entry name" value="ABC transporter type 1, transmembrane domain"/>
    <property type="match status" value="1"/>
</dbReference>
<evidence type="ECO:0000256" key="6">
    <source>
        <dbReference type="ARBA" id="ARBA00022840"/>
    </source>
</evidence>
<dbReference type="InterPro" id="IPR003439">
    <property type="entry name" value="ABC_transporter-like_ATP-bd"/>
</dbReference>
<reference evidence="12 13" key="1">
    <citation type="submission" date="2018-08" db="EMBL/GenBank/DDBJ databases">
        <title>Genomic Encyclopedia of Type Strains, Phase IV (KMG-IV): sequencing the most valuable type-strain genomes for metagenomic binning, comparative biology and taxonomic classification.</title>
        <authorList>
            <person name="Goeker M."/>
        </authorList>
    </citation>
    <scope>NUCLEOTIDE SEQUENCE [LARGE SCALE GENOMIC DNA]</scope>
    <source>
        <strain evidence="12 13">DSM 23923</strain>
    </source>
</reference>
<dbReference type="SUPFAM" id="SSF52540">
    <property type="entry name" value="P-loop containing nucleoside triphosphate hydrolases"/>
    <property type="match status" value="1"/>
</dbReference>
<feature type="domain" description="ABC transmembrane type-1" evidence="11">
    <location>
        <begin position="38"/>
        <end position="320"/>
    </location>
</feature>
<dbReference type="PANTHER" id="PTHR43394:SF1">
    <property type="entry name" value="ATP-BINDING CASSETTE SUB-FAMILY B MEMBER 10, MITOCHONDRIAL"/>
    <property type="match status" value="1"/>
</dbReference>
<dbReference type="FunFam" id="3.40.50.300:FF:000221">
    <property type="entry name" value="Multidrug ABC transporter ATP-binding protein"/>
    <property type="match status" value="1"/>
</dbReference>
<keyword evidence="4 9" id="KW-0812">Transmembrane</keyword>
<feature type="transmembrane region" description="Helical" evidence="9">
    <location>
        <begin position="153"/>
        <end position="171"/>
    </location>
</feature>
<dbReference type="Proteomes" id="UP000256388">
    <property type="component" value="Unassembled WGS sequence"/>
</dbReference>
<dbReference type="GO" id="GO:0005886">
    <property type="term" value="C:plasma membrane"/>
    <property type="evidence" value="ECO:0007669"/>
    <property type="project" value="UniProtKB-SubCell"/>
</dbReference>
<dbReference type="SUPFAM" id="SSF90123">
    <property type="entry name" value="ABC transporter transmembrane region"/>
    <property type="match status" value="1"/>
</dbReference>
<evidence type="ECO:0000256" key="2">
    <source>
        <dbReference type="ARBA" id="ARBA00022448"/>
    </source>
</evidence>
<evidence type="ECO:0000256" key="1">
    <source>
        <dbReference type="ARBA" id="ARBA00004651"/>
    </source>
</evidence>
<evidence type="ECO:0000256" key="4">
    <source>
        <dbReference type="ARBA" id="ARBA00022692"/>
    </source>
</evidence>
<dbReference type="SMART" id="SM00382">
    <property type="entry name" value="AAA"/>
    <property type="match status" value="1"/>
</dbReference>
<feature type="transmembrane region" description="Helical" evidence="9">
    <location>
        <begin position="36"/>
        <end position="60"/>
    </location>
</feature>
<comment type="subcellular location">
    <subcellularLocation>
        <location evidence="1">Cell membrane</location>
        <topology evidence="1">Multi-pass membrane protein</topology>
    </subcellularLocation>
</comment>
<comment type="caution">
    <text evidence="12">The sequence shown here is derived from an EMBL/GenBank/DDBJ whole genome shotgun (WGS) entry which is preliminary data.</text>
</comment>
<dbReference type="PROSITE" id="PS50893">
    <property type="entry name" value="ABC_TRANSPORTER_2"/>
    <property type="match status" value="1"/>
</dbReference>
<dbReference type="PROSITE" id="PS50929">
    <property type="entry name" value="ABC_TM1F"/>
    <property type="match status" value="1"/>
</dbReference>
<feature type="transmembrane region" description="Helical" evidence="9">
    <location>
        <begin position="177"/>
        <end position="196"/>
    </location>
</feature>
<organism evidence="12 13">
    <name type="scientific">Pelolinea submarina</name>
    <dbReference type="NCBI Taxonomy" id="913107"/>
    <lineage>
        <taxon>Bacteria</taxon>
        <taxon>Bacillati</taxon>
        <taxon>Chloroflexota</taxon>
        <taxon>Anaerolineae</taxon>
        <taxon>Anaerolineales</taxon>
        <taxon>Anaerolineaceae</taxon>
        <taxon>Pelolinea</taxon>
    </lineage>
</organism>